<sequence length="311" mass="33273">MGWGRAYFGVQASAGALWWIAVFLSPDLRTATLGQLDPVVVALWDVPLFVVMSALAAFGARAPAALATLWTSLVAALLAGYATLTSLAGVGAVLMIASAAGSVVALFLVRTGRVPTELLLIGPLRFRTAKPTAARARHVRATAVQVAIFWGVLLGVVPFVIGAFEQRWQLSVEFPLAVTVAGWVVFLLASALGIWAAVVMSTRGAGTPLPSDAATRFVVGGPYRFVRNPMALAGIVQGAAVGLMVSSWLVVIYAVCGSLVWNFIVRPHEERDLEARFGDAFRRYREQVRCWWPRLRPIPASVTPGVLQPAR</sequence>
<evidence type="ECO:0000256" key="3">
    <source>
        <dbReference type="ARBA" id="ARBA00022989"/>
    </source>
</evidence>
<feature type="transmembrane region" description="Helical" evidence="5">
    <location>
        <begin position="176"/>
        <end position="198"/>
    </location>
</feature>
<evidence type="ECO:0000256" key="4">
    <source>
        <dbReference type="ARBA" id="ARBA00023136"/>
    </source>
</evidence>
<keyword evidence="7" id="KW-1185">Reference proteome</keyword>
<dbReference type="RefSeq" id="WP_150924675.1">
    <property type="nucleotide sequence ID" value="NZ_CP044232.1"/>
</dbReference>
<keyword evidence="6" id="KW-0489">Methyltransferase</keyword>
<protein>
    <submittedName>
        <fullName evidence="6">Isoprenylcysteine carboxylmethyltransferase family protein</fullName>
    </submittedName>
</protein>
<proteinExistence type="predicted"/>
<evidence type="ECO:0000313" key="7">
    <source>
        <dbReference type="Proteomes" id="UP000325516"/>
    </source>
</evidence>
<dbReference type="GO" id="GO:0032259">
    <property type="term" value="P:methylation"/>
    <property type="evidence" value="ECO:0007669"/>
    <property type="project" value="UniProtKB-KW"/>
</dbReference>
<comment type="subcellular location">
    <subcellularLocation>
        <location evidence="1">Endomembrane system</location>
        <topology evidence="1">Multi-pass membrane protein</topology>
    </subcellularLocation>
</comment>
<dbReference type="GO" id="GO:0008168">
    <property type="term" value="F:methyltransferase activity"/>
    <property type="evidence" value="ECO:0007669"/>
    <property type="project" value="UniProtKB-KW"/>
</dbReference>
<dbReference type="InterPro" id="IPR007318">
    <property type="entry name" value="Phopholipid_MeTrfase"/>
</dbReference>
<organism evidence="6 7">
    <name type="scientific">Microbacterium lushaniae</name>
    <dbReference type="NCBI Taxonomy" id="2614639"/>
    <lineage>
        <taxon>Bacteria</taxon>
        <taxon>Bacillati</taxon>
        <taxon>Actinomycetota</taxon>
        <taxon>Actinomycetes</taxon>
        <taxon>Micrococcales</taxon>
        <taxon>Microbacteriaceae</taxon>
        <taxon>Microbacterium</taxon>
    </lineage>
</organism>
<dbReference type="EMBL" id="CP044232">
    <property type="protein sequence ID" value="QEW03200.1"/>
    <property type="molecule type" value="Genomic_DNA"/>
</dbReference>
<accession>A0A5J6L466</accession>
<keyword evidence="4 5" id="KW-0472">Membrane</keyword>
<feature type="transmembrane region" description="Helical" evidence="5">
    <location>
        <begin position="64"/>
        <end position="84"/>
    </location>
</feature>
<dbReference type="GO" id="GO:0012505">
    <property type="term" value="C:endomembrane system"/>
    <property type="evidence" value="ECO:0007669"/>
    <property type="project" value="UniProtKB-SubCell"/>
</dbReference>
<feature type="transmembrane region" description="Helical" evidence="5">
    <location>
        <begin position="6"/>
        <end position="24"/>
    </location>
</feature>
<name>A0A5J6L466_9MICO</name>
<dbReference type="KEGG" id="mlz:F6J85_08850"/>
<dbReference type="AlphaFoldDB" id="A0A5J6L466"/>
<feature type="transmembrane region" description="Helical" evidence="5">
    <location>
        <begin position="231"/>
        <end position="264"/>
    </location>
</feature>
<evidence type="ECO:0000313" key="6">
    <source>
        <dbReference type="EMBL" id="QEW03200.1"/>
    </source>
</evidence>
<gene>
    <name evidence="6" type="ORF">F6J85_08850</name>
</gene>
<feature type="transmembrane region" description="Helical" evidence="5">
    <location>
        <begin position="91"/>
        <end position="109"/>
    </location>
</feature>
<keyword evidence="6" id="KW-0808">Transferase</keyword>
<keyword evidence="3 5" id="KW-1133">Transmembrane helix</keyword>
<feature type="transmembrane region" description="Helical" evidence="5">
    <location>
        <begin position="36"/>
        <end position="58"/>
    </location>
</feature>
<evidence type="ECO:0000256" key="1">
    <source>
        <dbReference type="ARBA" id="ARBA00004127"/>
    </source>
</evidence>
<dbReference type="Gene3D" id="1.20.120.1630">
    <property type="match status" value="1"/>
</dbReference>
<dbReference type="Pfam" id="PF04191">
    <property type="entry name" value="PEMT"/>
    <property type="match status" value="1"/>
</dbReference>
<feature type="transmembrane region" description="Helical" evidence="5">
    <location>
        <begin position="143"/>
        <end position="164"/>
    </location>
</feature>
<dbReference type="Proteomes" id="UP000325516">
    <property type="component" value="Chromosome"/>
</dbReference>
<evidence type="ECO:0000256" key="2">
    <source>
        <dbReference type="ARBA" id="ARBA00022692"/>
    </source>
</evidence>
<keyword evidence="2 5" id="KW-0812">Transmembrane</keyword>
<reference evidence="7" key="1">
    <citation type="submission" date="2019-09" db="EMBL/GenBank/DDBJ databases">
        <title>Mumia zhuanghuii sp. nov. isolated from the intestinal contents of plateau pika (Ochotona curzoniae) in the Qinghai-Tibet plateau of China.</title>
        <authorList>
            <person name="Tian Z."/>
        </authorList>
    </citation>
    <scope>NUCLEOTIDE SEQUENCE [LARGE SCALE GENOMIC DNA]</scope>
    <source>
        <strain evidence="7">L-031</strain>
    </source>
</reference>
<evidence type="ECO:0000256" key="5">
    <source>
        <dbReference type="SAM" id="Phobius"/>
    </source>
</evidence>